<dbReference type="GO" id="GO:0007274">
    <property type="term" value="P:neuromuscular synaptic transmission"/>
    <property type="evidence" value="ECO:0007669"/>
    <property type="project" value="TreeGrafter"/>
</dbReference>
<evidence type="ECO:0000256" key="5">
    <source>
        <dbReference type="ARBA" id="ARBA00023054"/>
    </source>
</evidence>
<feature type="compositionally biased region" description="Pro residues" evidence="10">
    <location>
        <begin position="235"/>
        <end position="255"/>
    </location>
</feature>
<comment type="caution">
    <text evidence="12">The sequence shown here is derived from an EMBL/GenBank/DDBJ whole genome shotgun (WGS) entry which is preliminary data.</text>
</comment>
<feature type="region of interest" description="Disordered" evidence="10">
    <location>
        <begin position="123"/>
        <end position="259"/>
    </location>
</feature>
<evidence type="ECO:0000256" key="6">
    <source>
        <dbReference type="ARBA" id="ARBA00023212"/>
    </source>
</evidence>
<dbReference type="PANTHER" id="PTHR18861">
    <property type="entry name" value="ELKS/RAB6-INTERACTING/CAST PROTEIN"/>
    <property type="match status" value="1"/>
</dbReference>
<feature type="chain" id="PRO_5043050046" evidence="11">
    <location>
        <begin position="24"/>
        <end position="499"/>
    </location>
</feature>
<evidence type="ECO:0000256" key="8">
    <source>
        <dbReference type="ARBA" id="ARBA00034106"/>
    </source>
</evidence>
<keyword evidence="13" id="KW-1185">Reference proteome</keyword>
<proteinExistence type="predicted"/>
<dbReference type="AlphaFoldDB" id="A0AAQ4D9A6"/>
<accession>A0AAQ4D9A6</accession>
<dbReference type="EMBL" id="JARKHS020033480">
    <property type="protein sequence ID" value="KAK8759046.1"/>
    <property type="molecule type" value="Genomic_DNA"/>
</dbReference>
<keyword evidence="11" id="KW-0732">Signal</keyword>
<keyword evidence="3" id="KW-0597">Phosphoprotein</keyword>
<feature type="region of interest" description="Disordered" evidence="10">
    <location>
        <begin position="348"/>
        <end position="369"/>
    </location>
</feature>
<protein>
    <submittedName>
        <fullName evidence="12">Uncharacterized protein</fullName>
    </submittedName>
</protein>
<comment type="subcellular location">
    <subcellularLocation>
        <location evidence="1">Cytoplasm</location>
        <location evidence="1">Cytoskeleton</location>
    </subcellularLocation>
    <subcellularLocation>
        <location evidence="8">Presynapse</location>
    </subcellularLocation>
</comment>
<evidence type="ECO:0000313" key="12">
    <source>
        <dbReference type="EMBL" id="KAK8759046.1"/>
    </source>
</evidence>
<keyword evidence="5 9" id="KW-0175">Coiled coil</keyword>
<feature type="compositionally biased region" description="Pro residues" evidence="10">
    <location>
        <begin position="185"/>
        <end position="205"/>
    </location>
</feature>
<evidence type="ECO:0000256" key="2">
    <source>
        <dbReference type="ARBA" id="ARBA00022490"/>
    </source>
</evidence>
<reference evidence="12 13" key="1">
    <citation type="journal article" date="2023" name="Arcadia Sci">
        <title>De novo assembly of a long-read Amblyomma americanum tick genome.</title>
        <authorList>
            <person name="Chou S."/>
            <person name="Poskanzer K.E."/>
            <person name="Rollins M."/>
            <person name="Thuy-Boun P.S."/>
        </authorList>
    </citation>
    <scope>NUCLEOTIDE SEQUENCE [LARGE SCALE GENOMIC DNA]</scope>
    <source>
        <strain evidence="12">F_SG_1</strain>
        <tissue evidence="12">Salivary glands</tissue>
    </source>
</reference>
<gene>
    <name evidence="12" type="ORF">V5799_003324</name>
</gene>
<name>A0AAQ4D9A6_AMBAM</name>
<feature type="signal peptide" evidence="11">
    <location>
        <begin position="1"/>
        <end position="23"/>
    </location>
</feature>
<keyword evidence="7" id="KW-0966">Cell projection</keyword>
<keyword evidence="6" id="KW-0206">Cytoskeleton</keyword>
<dbReference type="GO" id="GO:0048167">
    <property type="term" value="P:regulation of synaptic plasticity"/>
    <property type="evidence" value="ECO:0007669"/>
    <property type="project" value="TreeGrafter"/>
</dbReference>
<keyword evidence="4" id="KW-0770">Synapse</keyword>
<sequence>MDGRWRSGSWFVWLALAATAGGADRADGLARFAHRRSDAMDIALRQINLSLLYTLACDTSVSTEVQVKRFQCLLNNIDPADKTVVLGCQYNVGGTMDAATFLTALCENKLPCTKLRACMASERSKNNMRPQMPPTMPEAENPIQAGVSGPEQGGVAVPSESTAAPPTSAPTEETPEEPSTASVVPVPPSTAPAPPPEGGDPPPVKPGGDEGSREDEPSLPSTADPTPGTVATEAPPAPPPVDAQPPPDDPLPLPGEVPGVSDEMSFYPCLCARKAKYRGLLWKPRMNSRRTRAITWKDYNFIFPLNVVRGRRMRPTGPYGVSRSSNSSPLTMAHDYYGDEPDLRVSHRSRSATRAAPPPMRSSYPGVDQDFMPIRDRSLERGTADLGRRGGYREDMYRETTIDGDPYRDYGRERGGGGSFVAELQSRLNELQSQYGNVKRELDATTQKLGSSMHSIKTFWSPELKKERALRKEEAAKYALINDQLKILRSENQTMRIIL</sequence>
<feature type="compositionally biased region" description="Basic and acidic residues" evidence="10">
    <location>
        <begin position="207"/>
        <end position="216"/>
    </location>
</feature>
<evidence type="ECO:0000256" key="9">
    <source>
        <dbReference type="SAM" id="Coils"/>
    </source>
</evidence>
<dbReference type="InterPro" id="IPR019323">
    <property type="entry name" value="ELKS/CAST"/>
</dbReference>
<feature type="coiled-coil region" evidence="9">
    <location>
        <begin position="421"/>
        <end position="448"/>
    </location>
</feature>
<evidence type="ECO:0000256" key="11">
    <source>
        <dbReference type="SAM" id="SignalP"/>
    </source>
</evidence>
<evidence type="ECO:0000256" key="7">
    <source>
        <dbReference type="ARBA" id="ARBA00023273"/>
    </source>
</evidence>
<evidence type="ECO:0000256" key="4">
    <source>
        <dbReference type="ARBA" id="ARBA00023018"/>
    </source>
</evidence>
<keyword evidence="2" id="KW-0963">Cytoplasm</keyword>
<evidence type="ECO:0000256" key="1">
    <source>
        <dbReference type="ARBA" id="ARBA00004245"/>
    </source>
</evidence>
<evidence type="ECO:0000313" key="13">
    <source>
        <dbReference type="Proteomes" id="UP001321473"/>
    </source>
</evidence>
<organism evidence="12 13">
    <name type="scientific">Amblyomma americanum</name>
    <name type="common">Lone star tick</name>
    <dbReference type="NCBI Taxonomy" id="6943"/>
    <lineage>
        <taxon>Eukaryota</taxon>
        <taxon>Metazoa</taxon>
        <taxon>Ecdysozoa</taxon>
        <taxon>Arthropoda</taxon>
        <taxon>Chelicerata</taxon>
        <taxon>Arachnida</taxon>
        <taxon>Acari</taxon>
        <taxon>Parasitiformes</taxon>
        <taxon>Ixodida</taxon>
        <taxon>Ixodoidea</taxon>
        <taxon>Ixodidae</taxon>
        <taxon>Amblyomminae</taxon>
        <taxon>Amblyomma</taxon>
    </lineage>
</organism>
<dbReference type="Proteomes" id="UP001321473">
    <property type="component" value="Unassembled WGS sequence"/>
</dbReference>
<dbReference type="GO" id="GO:0098882">
    <property type="term" value="F:structural constituent of presynaptic active zone"/>
    <property type="evidence" value="ECO:0007669"/>
    <property type="project" value="TreeGrafter"/>
</dbReference>
<feature type="compositionally biased region" description="Low complexity" evidence="10">
    <location>
        <begin position="225"/>
        <end position="234"/>
    </location>
</feature>
<dbReference type="GO" id="GO:0030424">
    <property type="term" value="C:axon"/>
    <property type="evidence" value="ECO:0007669"/>
    <property type="project" value="UniProtKB-SubCell"/>
</dbReference>
<evidence type="ECO:0000256" key="10">
    <source>
        <dbReference type="SAM" id="MobiDB-lite"/>
    </source>
</evidence>
<dbReference type="PANTHER" id="PTHR18861:SF0">
    <property type="entry name" value="BRUCHPILOT, ISOFORM J"/>
    <property type="match status" value="1"/>
</dbReference>
<feature type="compositionally biased region" description="Low complexity" evidence="10">
    <location>
        <begin position="155"/>
        <end position="184"/>
    </location>
</feature>
<dbReference type="Pfam" id="PF10174">
    <property type="entry name" value="Cast"/>
    <property type="match status" value="1"/>
</dbReference>
<evidence type="ECO:0000256" key="3">
    <source>
        <dbReference type="ARBA" id="ARBA00022553"/>
    </source>
</evidence>
<dbReference type="GO" id="GO:0048788">
    <property type="term" value="C:cytoskeleton of presynaptic active zone"/>
    <property type="evidence" value="ECO:0007669"/>
    <property type="project" value="TreeGrafter"/>
</dbReference>